<sequence length="195" mass="20270">MGTSQNTKDALRQQIVQARRAMSRTDREIQNDALAAHVLTAASGLSVIAAYVPVGTEPGSVQMLDALAGHGIHVLLPVARNDETGTPTPLTWGLYRPGDLVYAPFGLREPAPPVLGAAALADAELVLIPALAVDSRGNRLGRGAGFYDRSLGFADASVALVTPLYVGEILDEIPAGPYDVPVTHALTADGLVTLG</sequence>
<comment type="catalytic activity">
    <reaction evidence="5">
        <text>(6S)-5-formyl-5,6,7,8-tetrahydrofolate + ATP = (6R)-5,10-methenyltetrahydrofolate + ADP + phosphate</text>
        <dbReference type="Rhea" id="RHEA:10488"/>
        <dbReference type="ChEBI" id="CHEBI:30616"/>
        <dbReference type="ChEBI" id="CHEBI:43474"/>
        <dbReference type="ChEBI" id="CHEBI:57455"/>
        <dbReference type="ChEBI" id="CHEBI:57457"/>
        <dbReference type="ChEBI" id="CHEBI:456216"/>
        <dbReference type="EC" id="6.3.3.2"/>
    </reaction>
</comment>
<dbReference type="GO" id="GO:0046872">
    <property type="term" value="F:metal ion binding"/>
    <property type="evidence" value="ECO:0007669"/>
    <property type="project" value="UniProtKB-KW"/>
</dbReference>
<keyword evidence="6" id="KW-0436">Ligase</keyword>
<reference evidence="6 7" key="1">
    <citation type="submission" date="2016-12" db="EMBL/GenBank/DDBJ databases">
        <title>The new phylogeny of genus Mycobacterium.</title>
        <authorList>
            <person name="Tortoli E."/>
            <person name="Trovato A."/>
            <person name="Cirillo D.M."/>
        </authorList>
    </citation>
    <scope>NUCLEOTIDE SEQUENCE [LARGE SCALE GENOMIC DNA]</scope>
    <source>
        <strain evidence="6 7">CCUG 66554</strain>
    </source>
</reference>
<evidence type="ECO:0000313" key="7">
    <source>
        <dbReference type="Proteomes" id="UP000192434"/>
    </source>
</evidence>
<evidence type="ECO:0000256" key="1">
    <source>
        <dbReference type="ARBA" id="ARBA00010638"/>
    </source>
</evidence>
<keyword evidence="5" id="KW-0479">Metal-binding</keyword>
<dbReference type="EMBL" id="MVII01000009">
    <property type="protein sequence ID" value="ORB58851.1"/>
    <property type="molecule type" value="Genomic_DNA"/>
</dbReference>
<dbReference type="GO" id="GO:0009396">
    <property type="term" value="P:folic acid-containing compound biosynthetic process"/>
    <property type="evidence" value="ECO:0007669"/>
    <property type="project" value="TreeGrafter"/>
</dbReference>
<name>A0A1X0J8P4_9MYCO</name>
<dbReference type="InterPro" id="IPR024185">
    <property type="entry name" value="FTHF_cligase-like_sf"/>
</dbReference>
<organism evidence="6 7">
    <name type="scientific">Mycobacteroides saopaulense</name>
    <dbReference type="NCBI Taxonomy" id="1578165"/>
    <lineage>
        <taxon>Bacteria</taxon>
        <taxon>Bacillati</taxon>
        <taxon>Actinomycetota</taxon>
        <taxon>Actinomycetes</taxon>
        <taxon>Mycobacteriales</taxon>
        <taxon>Mycobacteriaceae</taxon>
        <taxon>Mycobacteroides</taxon>
    </lineage>
</organism>
<evidence type="ECO:0000256" key="2">
    <source>
        <dbReference type="ARBA" id="ARBA00022741"/>
    </source>
</evidence>
<dbReference type="PIRSF" id="PIRSF006806">
    <property type="entry name" value="FTHF_cligase"/>
    <property type="match status" value="1"/>
</dbReference>
<comment type="caution">
    <text evidence="6">The sequence shown here is derived from an EMBL/GenBank/DDBJ whole genome shotgun (WGS) entry which is preliminary data.</text>
</comment>
<protein>
    <recommendedName>
        <fullName evidence="5">5-formyltetrahydrofolate cyclo-ligase</fullName>
        <ecNumber evidence="5">6.3.3.2</ecNumber>
    </recommendedName>
</protein>
<keyword evidence="2 4" id="KW-0547">Nucleotide-binding</keyword>
<gene>
    <name evidence="6" type="ORF">BST43_08435</name>
</gene>
<evidence type="ECO:0000313" key="6">
    <source>
        <dbReference type="EMBL" id="ORB58851.1"/>
    </source>
</evidence>
<feature type="binding site" evidence="4">
    <location>
        <position position="57"/>
    </location>
    <ligand>
        <name>substrate</name>
    </ligand>
</feature>
<dbReference type="InterPro" id="IPR002698">
    <property type="entry name" value="FTHF_cligase"/>
</dbReference>
<dbReference type="RefSeq" id="WP_272937561.1">
    <property type="nucleotide sequence ID" value="NZ_MVII01000009.1"/>
</dbReference>
<dbReference type="Gene3D" id="3.40.50.10420">
    <property type="entry name" value="NagB/RpiA/CoA transferase-like"/>
    <property type="match status" value="1"/>
</dbReference>
<feature type="binding site" evidence="4">
    <location>
        <begin position="8"/>
        <end position="12"/>
    </location>
    <ligand>
        <name>ATP</name>
        <dbReference type="ChEBI" id="CHEBI:30616"/>
    </ligand>
</feature>
<keyword evidence="3 4" id="KW-0067">ATP-binding</keyword>
<dbReference type="PANTHER" id="PTHR23407">
    <property type="entry name" value="ATPASE INHIBITOR/5-FORMYLTETRAHYDROFOLATE CYCLO-LIGASE"/>
    <property type="match status" value="1"/>
</dbReference>
<evidence type="ECO:0000256" key="4">
    <source>
        <dbReference type="PIRSR" id="PIRSR006806-1"/>
    </source>
</evidence>
<feature type="binding site" evidence="4">
    <location>
        <position position="52"/>
    </location>
    <ligand>
        <name>substrate</name>
    </ligand>
</feature>
<dbReference type="EC" id="6.3.3.2" evidence="5"/>
<evidence type="ECO:0000256" key="5">
    <source>
        <dbReference type="RuleBase" id="RU361279"/>
    </source>
</evidence>
<dbReference type="GO" id="GO:0005524">
    <property type="term" value="F:ATP binding"/>
    <property type="evidence" value="ECO:0007669"/>
    <property type="project" value="UniProtKB-KW"/>
</dbReference>
<comment type="cofactor">
    <cofactor evidence="5">
        <name>Mg(2+)</name>
        <dbReference type="ChEBI" id="CHEBI:18420"/>
    </cofactor>
</comment>
<dbReference type="GO" id="GO:0030272">
    <property type="term" value="F:5-formyltetrahydrofolate cyclo-ligase activity"/>
    <property type="evidence" value="ECO:0007669"/>
    <property type="project" value="UniProtKB-EC"/>
</dbReference>
<dbReference type="NCBIfam" id="TIGR02727">
    <property type="entry name" value="MTHFS_bact"/>
    <property type="match status" value="1"/>
</dbReference>
<dbReference type="GO" id="GO:0035999">
    <property type="term" value="P:tetrahydrofolate interconversion"/>
    <property type="evidence" value="ECO:0007669"/>
    <property type="project" value="TreeGrafter"/>
</dbReference>
<comment type="similarity">
    <text evidence="1 5">Belongs to the 5-formyltetrahydrofolate cyclo-ligase family.</text>
</comment>
<proteinExistence type="inferred from homology"/>
<dbReference type="PANTHER" id="PTHR23407:SF1">
    <property type="entry name" value="5-FORMYLTETRAHYDROFOLATE CYCLO-LIGASE"/>
    <property type="match status" value="1"/>
</dbReference>
<keyword evidence="5" id="KW-0460">Magnesium</keyword>
<evidence type="ECO:0000256" key="3">
    <source>
        <dbReference type="ARBA" id="ARBA00022840"/>
    </source>
</evidence>
<feature type="binding site" evidence="4">
    <location>
        <begin position="139"/>
        <end position="147"/>
    </location>
    <ligand>
        <name>ATP</name>
        <dbReference type="ChEBI" id="CHEBI:30616"/>
    </ligand>
</feature>
<dbReference type="SUPFAM" id="SSF100950">
    <property type="entry name" value="NagB/RpiA/CoA transferase-like"/>
    <property type="match status" value="1"/>
</dbReference>
<dbReference type="Pfam" id="PF01812">
    <property type="entry name" value="5-FTHF_cyc-lig"/>
    <property type="match status" value="1"/>
</dbReference>
<dbReference type="Proteomes" id="UP000192434">
    <property type="component" value="Unassembled WGS sequence"/>
</dbReference>
<dbReference type="AlphaFoldDB" id="A0A1X0J8P4"/>
<dbReference type="InterPro" id="IPR037171">
    <property type="entry name" value="NagB/RpiA_transferase-like"/>
</dbReference>
<accession>A0A1X0J8P4</accession>
<dbReference type="STRING" id="1578165.BKG68_20775"/>